<reference evidence="4 5" key="1">
    <citation type="submission" date="2023-03" db="EMBL/GenBank/DDBJ databases">
        <title>WGS of Methanotrichaceae archaeon Mx.</title>
        <authorList>
            <person name="Sorokin D.Y."/>
            <person name="Merkel A.Y."/>
        </authorList>
    </citation>
    <scope>NUCLEOTIDE SEQUENCE [LARGE SCALE GENOMIC DNA]</scope>
    <source>
        <strain evidence="4 5">Mx</strain>
    </source>
</reference>
<dbReference type="InterPro" id="IPR029031">
    <property type="entry name" value="Gingipain_N_sf"/>
</dbReference>
<evidence type="ECO:0000259" key="3">
    <source>
        <dbReference type="Pfam" id="PF08126"/>
    </source>
</evidence>
<gene>
    <name evidence="4" type="ORF">P0O15_10210</name>
</gene>
<evidence type="ECO:0000313" key="5">
    <source>
        <dbReference type="Proteomes" id="UP001220010"/>
    </source>
</evidence>
<dbReference type="InterPro" id="IPR038490">
    <property type="entry name" value="Gingipain_propep_sf"/>
</dbReference>
<dbReference type="Gene3D" id="3.40.50.1460">
    <property type="match status" value="1"/>
</dbReference>
<evidence type="ECO:0000259" key="2">
    <source>
        <dbReference type="Pfam" id="PF01364"/>
    </source>
</evidence>
<keyword evidence="1" id="KW-0732">Signal</keyword>
<dbReference type="Pfam" id="PF01364">
    <property type="entry name" value="Peptidase_C25"/>
    <property type="match status" value="1"/>
</dbReference>
<dbReference type="SUPFAM" id="SSF52129">
    <property type="entry name" value="Caspase-like"/>
    <property type="match status" value="1"/>
</dbReference>
<keyword evidence="5" id="KW-1185">Reference proteome</keyword>
<feature type="domain" description="Gingipain" evidence="2">
    <location>
        <begin position="380"/>
        <end position="712"/>
    </location>
</feature>
<dbReference type="Proteomes" id="UP001220010">
    <property type="component" value="Unassembled WGS sequence"/>
</dbReference>
<evidence type="ECO:0000256" key="1">
    <source>
        <dbReference type="ARBA" id="ARBA00022729"/>
    </source>
</evidence>
<dbReference type="Pfam" id="PF08126">
    <property type="entry name" value="Propeptide_C25"/>
    <property type="match status" value="2"/>
</dbReference>
<name>A0ABT5XA35_9EURY</name>
<comment type="caution">
    <text evidence="4">The sequence shown here is derived from an EMBL/GenBank/DDBJ whole genome shotgun (WGS) entry which is preliminary data.</text>
</comment>
<dbReference type="Gene3D" id="2.60.40.3800">
    <property type="match status" value="1"/>
</dbReference>
<accession>A0ABT5XA35</accession>
<organism evidence="4 5">
    <name type="scientific">Candidatus Methanocrinis natronophilus</name>
    <dbReference type="NCBI Taxonomy" id="3033396"/>
    <lineage>
        <taxon>Archaea</taxon>
        <taxon>Methanobacteriati</taxon>
        <taxon>Methanobacteriota</taxon>
        <taxon>Stenosarchaea group</taxon>
        <taxon>Methanomicrobia</taxon>
        <taxon>Methanotrichales</taxon>
        <taxon>Methanotrichaceae</taxon>
        <taxon>Methanocrinis</taxon>
    </lineage>
</organism>
<protein>
    <submittedName>
        <fullName evidence="4">C25 family cysteine peptidase</fullName>
    </submittedName>
</protein>
<dbReference type="InterPro" id="IPR001769">
    <property type="entry name" value="Gingipain"/>
</dbReference>
<dbReference type="EMBL" id="JARFPK010000045">
    <property type="protein sequence ID" value="MDF0591533.1"/>
    <property type="molecule type" value="Genomic_DNA"/>
</dbReference>
<feature type="domain" description="Gingipain propeptide" evidence="3">
    <location>
        <begin position="253"/>
        <end position="343"/>
    </location>
</feature>
<evidence type="ECO:0000313" key="4">
    <source>
        <dbReference type="EMBL" id="MDF0591533.1"/>
    </source>
</evidence>
<dbReference type="InterPro" id="IPR029030">
    <property type="entry name" value="Caspase-like_dom_sf"/>
</dbReference>
<proteinExistence type="predicted"/>
<dbReference type="RefSeq" id="WP_316967264.1">
    <property type="nucleotide sequence ID" value="NZ_JARFPK010000045.1"/>
</dbReference>
<dbReference type="InterPro" id="IPR012600">
    <property type="entry name" value="Propeptide_C25"/>
</dbReference>
<dbReference type="Gene3D" id="3.40.50.10390">
    <property type="entry name" value="Gingipain r, domain 1"/>
    <property type="match status" value="1"/>
</dbReference>
<feature type="domain" description="Gingipain propeptide" evidence="3">
    <location>
        <begin position="138"/>
        <end position="217"/>
    </location>
</feature>
<sequence length="728" mass="78769">MAERRITASSTFIVSFALLLALSLPIVPSGAGGVWDDRFGVGTAAGFFPVAFSNGSGIDEGWAAFAGMEGDLFGTIADPFDGFGDFGIDIGIDPEIQPQGDLYLREDGSGSVRGSGGIKTILNGDEATASVELFAFDSGGITIDVRVRGVEVEEVEVEGATYQILTIQDRGYTEEVGRPQIPVVRETLAVPEGGTIRVTVLEANYSTYDGYRVYPVQPPEFDCDPEEMGGEKRDGVEAAVGSDGGGEGGDGAVEFLIDGEFYSIDAFYPGEMVVLGAPGFWRDLAVASIQINSVFTNPATGELLVYDHIRIRVEYGDDVAFTQRTIEPKFAEIYRRSILNFETLDVVVGTPKPGVTVEAVAPPGFNQVAETHTLDQTAKYLMIYHEDSSSYESLRPLVELHQKRGLSVEVWNVSTGVRPTPADIKALISGRYSAHPGMKYLLLVGDIDLLPWKPDWNGIPGDYWYGCVRGDDLWPELAVGRLAARSDAEVDQQVKKITAYASNPPGDWSKRVLLVAHKEDAPGKYQGCKESIRTRSYCEPLTFITAYGAAPAQGGDIATNADVKRAVDSGVGILNYRGHGSPTAWGSRWNLDNQDYTAADAHALANAGMTPVVFSIACYNAALDSTSQSLGEAFVKDDSSAVAFLGASRPSYTIPNHDFDRYLFDAVGSEEIYDIGWALNRANTRLITKYGDTSVYMDNVRMYLWLGDPALTIMFVPPNVPPDTPLKP</sequence>